<dbReference type="SUPFAM" id="SSF56436">
    <property type="entry name" value="C-type lectin-like"/>
    <property type="match status" value="1"/>
</dbReference>
<dbReference type="InParanoid" id="A0A3Q1F921"/>
<reference evidence="2" key="2">
    <citation type="submission" date="2025-09" db="UniProtKB">
        <authorList>
            <consortium name="Ensembl"/>
        </authorList>
    </citation>
    <scope>IDENTIFICATION</scope>
</reference>
<dbReference type="PANTHER" id="PTHR45784:SF3">
    <property type="entry name" value="C-TYPE LECTIN DOMAIN FAMILY 4 MEMBER K-LIKE-RELATED"/>
    <property type="match status" value="1"/>
</dbReference>
<dbReference type="GeneTree" id="ENSGT00940000177380"/>
<dbReference type="InterPro" id="IPR016186">
    <property type="entry name" value="C-type_lectin-like/link_sf"/>
</dbReference>
<sequence length="148" mass="16947">IGRFFREQDSTLNCFCVQISLTELSKFLPASSSPGFDAQSYCRKFHTDLASIRNEEERTRVQQEIPRDKIVYVGLHRNTWSPWSDGTEHKFKNWLTGHPLANTGDCATSWIGTTNAGKWVEDRCDQKLPFMCHYGDLSSNKLTLTVLN</sequence>
<dbReference type="Gene3D" id="3.10.100.10">
    <property type="entry name" value="Mannose-Binding Protein A, subunit A"/>
    <property type="match status" value="1"/>
</dbReference>
<protein>
    <recommendedName>
        <fullName evidence="1">C-type lectin domain-containing protein</fullName>
    </recommendedName>
</protein>
<dbReference type="PROSITE" id="PS50041">
    <property type="entry name" value="C_TYPE_LECTIN_2"/>
    <property type="match status" value="1"/>
</dbReference>
<proteinExistence type="predicted"/>
<keyword evidence="3" id="KW-1185">Reference proteome</keyword>
<name>A0A3Q1F921_9TELE</name>
<dbReference type="PANTHER" id="PTHR45784">
    <property type="entry name" value="C-TYPE LECTIN DOMAIN FAMILY 20 MEMBER A-RELATED"/>
    <property type="match status" value="1"/>
</dbReference>
<evidence type="ECO:0000313" key="3">
    <source>
        <dbReference type="Proteomes" id="UP000257200"/>
    </source>
</evidence>
<accession>A0A3Q1F921</accession>
<dbReference type="Pfam" id="PF00059">
    <property type="entry name" value="Lectin_C"/>
    <property type="match status" value="1"/>
</dbReference>
<feature type="domain" description="C-type lectin" evidence="1">
    <location>
        <begin position="37"/>
        <end position="133"/>
    </location>
</feature>
<dbReference type="InterPro" id="IPR016187">
    <property type="entry name" value="CTDL_fold"/>
</dbReference>
<evidence type="ECO:0000259" key="1">
    <source>
        <dbReference type="PROSITE" id="PS50041"/>
    </source>
</evidence>
<dbReference type="Proteomes" id="UP000257200">
    <property type="component" value="Unplaced"/>
</dbReference>
<organism evidence="2 3">
    <name type="scientific">Acanthochromis polyacanthus</name>
    <name type="common">spiny chromis</name>
    <dbReference type="NCBI Taxonomy" id="80966"/>
    <lineage>
        <taxon>Eukaryota</taxon>
        <taxon>Metazoa</taxon>
        <taxon>Chordata</taxon>
        <taxon>Craniata</taxon>
        <taxon>Vertebrata</taxon>
        <taxon>Euteleostomi</taxon>
        <taxon>Actinopterygii</taxon>
        <taxon>Neopterygii</taxon>
        <taxon>Teleostei</taxon>
        <taxon>Neoteleostei</taxon>
        <taxon>Acanthomorphata</taxon>
        <taxon>Ovalentaria</taxon>
        <taxon>Pomacentridae</taxon>
        <taxon>Acanthochromis</taxon>
    </lineage>
</organism>
<dbReference type="Ensembl" id="ENSAPOT00000020234.1">
    <property type="protein sequence ID" value="ENSAPOP00000012372.1"/>
    <property type="gene ID" value="ENSAPOG00000015078.1"/>
</dbReference>
<dbReference type="STRING" id="80966.ENSAPOP00000012372"/>
<reference evidence="2" key="1">
    <citation type="submission" date="2025-08" db="UniProtKB">
        <authorList>
            <consortium name="Ensembl"/>
        </authorList>
    </citation>
    <scope>IDENTIFICATION</scope>
</reference>
<evidence type="ECO:0000313" key="2">
    <source>
        <dbReference type="Ensembl" id="ENSAPOP00000012372.1"/>
    </source>
</evidence>
<dbReference type="AlphaFoldDB" id="A0A3Q1F921"/>
<dbReference type="InterPro" id="IPR001304">
    <property type="entry name" value="C-type_lectin-like"/>
</dbReference>
<dbReference type="SMART" id="SM00034">
    <property type="entry name" value="CLECT"/>
    <property type="match status" value="1"/>
</dbReference>